<evidence type="ECO:0000313" key="4">
    <source>
        <dbReference type="EMBL" id="CAH2214290.1"/>
    </source>
</evidence>
<keyword evidence="5" id="KW-1185">Reference proteome</keyword>
<organism evidence="4 5">
    <name type="scientific">Pararge aegeria aegeria</name>
    <dbReference type="NCBI Taxonomy" id="348720"/>
    <lineage>
        <taxon>Eukaryota</taxon>
        <taxon>Metazoa</taxon>
        <taxon>Ecdysozoa</taxon>
        <taxon>Arthropoda</taxon>
        <taxon>Hexapoda</taxon>
        <taxon>Insecta</taxon>
        <taxon>Pterygota</taxon>
        <taxon>Neoptera</taxon>
        <taxon>Endopterygota</taxon>
        <taxon>Lepidoptera</taxon>
        <taxon>Glossata</taxon>
        <taxon>Ditrysia</taxon>
        <taxon>Papilionoidea</taxon>
        <taxon>Nymphalidae</taxon>
        <taxon>Satyrinae</taxon>
        <taxon>Satyrini</taxon>
        <taxon>Parargina</taxon>
        <taxon>Pararge</taxon>
    </lineage>
</organism>
<sequence>YIKLAILLLTLSVASGLPGLCDQTPRQAKVLTPSEKSYFRLTIDTKNSSVYGLAQTYVLILESIDRKRPFRWFMITVEDASMDNNTADNEHRPIDVGSLKTLDTNRQARYSERCYNSVENSDNSEKYRVE</sequence>
<keyword evidence="1" id="KW-1015">Disulfide bond</keyword>
<dbReference type="OrthoDB" id="7220099at2759"/>
<feature type="non-terminal residue" evidence="4">
    <location>
        <position position="1"/>
    </location>
</feature>
<evidence type="ECO:0000259" key="3">
    <source>
        <dbReference type="Pfam" id="PF02014"/>
    </source>
</evidence>
<evidence type="ECO:0000256" key="2">
    <source>
        <dbReference type="SAM" id="SignalP"/>
    </source>
</evidence>
<evidence type="ECO:0000313" key="5">
    <source>
        <dbReference type="Proteomes" id="UP000838756"/>
    </source>
</evidence>
<dbReference type="InterPro" id="IPR042307">
    <property type="entry name" value="Reeler_sf"/>
</dbReference>
<dbReference type="Gene3D" id="2.60.40.4060">
    <property type="entry name" value="Reeler domain"/>
    <property type="match status" value="1"/>
</dbReference>
<comment type="caution">
    <text evidence="4">The sequence shown here is derived from an EMBL/GenBank/DDBJ whole genome shotgun (WGS) entry which is preliminary data.</text>
</comment>
<feature type="chain" id="PRO_5035944632" evidence="2">
    <location>
        <begin position="17"/>
        <end position="130"/>
    </location>
</feature>
<feature type="signal peptide" evidence="2">
    <location>
        <begin position="1"/>
        <end position="16"/>
    </location>
</feature>
<accession>A0A8S4QJF1</accession>
<evidence type="ECO:0000256" key="1">
    <source>
        <dbReference type="ARBA" id="ARBA00023157"/>
    </source>
</evidence>
<feature type="domain" description="Reelin" evidence="3">
    <location>
        <begin position="21"/>
        <end position="129"/>
    </location>
</feature>
<keyword evidence="2" id="KW-0732">Signal</keyword>
<dbReference type="Proteomes" id="UP000838756">
    <property type="component" value="Unassembled WGS sequence"/>
</dbReference>
<gene>
    <name evidence="4" type="primary">jg20</name>
    <name evidence="4" type="ORF">PAEG_LOCUS3564</name>
</gene>
<reference evidence="4" key="1">
    <citation type="submission" date="2022-03" db="EMBL/GenBank/DDBJ databases">
        <authorList>
            <person name="Lindestad O."/>
        </authorList>
    </citation>
    <scope>NUCLEOTIDE SEQUENCE</scope>
</reference>
<protein>
    <submittedName>
        <fullName evidence="4">Jg20 protein</fullName>
    </submittedName>
</protein>
<name>A0A8S4QJF1_9NEOP</name>
<dbReference type="InterPro" id="IPR002861">
    <property type="entry name" value="Reeler_dom"/>
</dbReference>
<dbReference type="Pfam" id="PF02014">
    <property type="entry name" value="Reeler"/>
    <property type="match status" value="1"/>
</dbReference>
<dbReference type="AlphaFoldDB" id="A0A8S4QJF1"/>
<feature type="non-terminal residue" evidence="4">
    <location>
        <position position="130"/>
    </location>
</feature>
<dbReference type="EMBL" id="CAKXAJ010011526">
    <property type="protein sequence ID" value="CAH2214290.1"/>
    <property type="molecule type" value="Genomic_DNA"/>
</dbReference>
<proteinExistence type="predicted"/>